<dbReference type="EMBL" id="AP027081">
    <property type="protein sequence ID" value="BDU76425.1"/>
    <property type="molecule type" value="Genomic_DNA"/>
</dbReference>
<feature type="chain" id="PRO_5041359996" evidence="1">
    <location>
        <begin position="23"/>
        <end position="660"/>
    </location>
</feature>
<organism evidence="2 3">
    <name type="scientific">Mesoterricola sediminis</name>
    <dbReference type="NCBI Taxonomy" id="2927980"/>
    <lineage>
        <taxon>Bacteria</taxon>
        <taxon>Pseudomonadati</taxon>
        <taxon>Acidobacteriota</taxon>
        <taxon>Holophagae</taxon>
        <taxon>Holophagales</taxon>
        <taxon>Holophagaceae</taxon>
        <taxon>Mesoterricola</taxon>
    </lineage>
</organism>
<proteinExistence type="predicted"/>
<dbReference type="Proteomes" id="UP001228113">
    <property type="component" value="Chromosome"/>
</dbReference>
<gene>
    <name evidence="2" type="ORF">METESE_13830</name>
</gene>
<keyword evidence="3" id="KW-1185">Reference proteome</keyword>
<evidence type="ECO:0000313" key="2">
    <source>
        <dbReference type="EMBL" id="BDU76425.1"/>
    </source>
</evidence>
<dbReference type="KEGG" id="msea:METESE_13830"/>
<accession>A0AA48GXX1</accession>
<evidence type="ECO:0000313" key="3">
    <source>
        <dbReference type="Proteomes" id="UP001228113"/>
    </source>
</evidence>
<feature type="signal peptide" evidence="1">
    <location>
        <begin position="1"/>
        <end position="22"/>
    </location>
</feature>
<sequence>MKRLANCLLVAGVLGVPLPAEEAAPLPVRVAGQGVTEVLITNPMAGRASLAGVTVALKADPPLPGLVLVLVAQQEGEARKLGALKPGEPPLGLAAGDLSACRNAPLLALRLTPPAGAGLEGTLVLTFHSPGGAGVLPWSYARALVLTRSVPTRQGSPFSLAATGTQEARAAIPAPFGALPDLVRVRATLEGALGDVRADLWQVDAGGAVRLCGLPGGEGQDLPVTPALRTANLDLRMRAGRNVPTAGAGWLRLEAEAGGSTQVILCPVAFTALPEPSGSEALQLAFPADGKGPATCVFENPFQGRPPASLSLAVTGKLEDVSLELATAEAGKEGVKLADLVPGTPAALDPARLTPRLQLRATPKKLVTLPQVLDLAFTPVAGAPERRMVVYPGQTGAGADPDPAAGIAAPMGLRSSLLRGSLMLGTEYSNMYRTDPKDGFLSKSAGMLELDLDHRFKWGRPDYCMLALNVGLGGAFGPDTRKDDTGSTVAGIASATRAFRASLAFAPMWLRDRSRNPAALDAGGIAAGPIVGVTWASYPQTTSSEGQEDRIRSIPRAGLRLEWAYGASTHLDSYAELTCQKDSLFVQPWRFSALGRLTYRAPDSSFSFYLEGELNNGFGGARRDPGHITKDVGSLRAGMVLSLTSLFKAPASSKTPASGR</sequence>
<protein>
    <submittedName>
        <fullName evidence="2">Uncharacterized protein</fullName>
    </submittedName>
</protein>
<keyword evidence="1" id="KW-0732">Signal</keyword>
<name>A0AA48GXX1_9BACT</name>
<evidence type="ECO:0000256" key="1">
    <source>
        <dbReference type="SAM" id="SignalP"/>
    </source>
</evidence>
<dbReference type="AlphaFoldDB" id="A0AA48GXX1"/>
<reference evidence="2" key="1">
    <citation type="journal article" date="2023" name="Int. J. Syst. Evol. Microbiol.">
        <title>Mesoterricola silvestris gen. nov., sp. nov., Mesoterricola sediminis sp. nov., Geothrix oryzae sp. nov., Geothrix edaphica sp. nov., Geothrix rubra sp. nov., and Geothrix limicola sp. nov., six novel members of Acidobacteriota isolated from soils.</title>
        <authorList>
            <person name="Itoh H."/>
            <person name="Sugisawa Y."/>
            <person name="Mise K."/>
            <person name="Xu Z."/>
            <person name="Kuniyasu M."/>
            <person name="Ushijima N."/>
            <person name="Kawano K."/>
            <person name="Kobayashi E."/>
            <person name="Shiratori Y."/>
            <person name="Masuda Y."/>
            <person name="Senoo K."/>
        </authorList>
    </citation>
    <scope>NUCLEOTIDE SEQUENCE</scope>
    <source>
        <strain evidence="2">W786</strain>
    </source>
</reference>
<dbReference type="RefSeq" id="WP_316411406.1">
    <property type="nucleotide sequence ID" value="NZ_AP027081.1"/>
</dbReference>